<feature type="transmembrane region" description="Helical" evidence="1">
    <location>
        <begin position="408"/>
        <end position="434"/>
    </location>
</feature>
<dbReference type="OrthoDB" id="325624at2759"/>
<accession>A0A8J8P404</accession>
<feature type="transmembrane region" description="Helical" evidence="1">
    <location>
        <begin position="235"/>
        <end position="257"/>
    </location>
</feature>
<dbReference type="EMBL" id="RRYP01000674">
    <property type="protein sequence ID" value="TNV87016.1"/>
    <property type="molecule type" value="Genomic_DNA"/>
</dbReference>
<dbReference type="AlphaFoldDB" id="A0A8J8P404"/>
<keyword evidence="1" id="KW-0472">Membrane</keyword>
<feature type="transmembrane region" description="Helical" evidence="1">
    <location>
        <begin position="200"/>
        <end position="223"/>
    </location>
</feature>
<keyword evidence="1" id="KW-0812">Transmembrane</keyword>
<sequence>MTIKEVNLQLNAKAIQRLPKRQQNYYILLEVKRIVQHIEVTEGDYYDLRETTALKQGETTYAYIPDILSSETIRFVQSFSTNVFNFQIFILPSNMILKLLVQVSYFSHVFSMGAVNFMWSLLESIRKLTALAIISIRLPTLTTIINRSLLQFSQIDILPSDSIEEYFLTFDDASDTSLGSSFEGAGFGSMNALRNLGSSFIYIILTFYYYSFILTLSIFVTAGLRTIIKESKSELFWTVPLRMIIQQYFIYTLSALINLSQLRYNTSADQLASVTSIFLMIIVIGAPPLFAYIIFMKESIENFQERFGTLTETVTEAGRYSVPIDLVHALLTILIQIYLRDAPAIQINSTYLLSLLKQAYIVSVRPYQRPLDNINAIINELLSSCYLLLFMFFTEANENTDILHYCDILLISIACLFAMINLSVYCVSALGPLIRRLIRCASRRLFKHTDLHKAIKKKLGLKYKTSHSPSVKLNARLSNIRVSFQKKGSSSSLVKTKVADKKHNVVEKEFAIRKHSKANEKDLNFKQALEVQPTANKQQVINARQRKNSIISSKSGISKETSNSIRLNADENIGNYCYRIDDLQVVINGQSQLSYTDFVIKDREILSQHNSLQELC</sequence>
<feature type="transmembrane region" description="Helical" evidence="1">
    <location>
        <begin position="374"/>
        <end position="393"/>
    </location>
</feature>
<name>A0A8J8P404_HALGN</name>
<evidence type="ECO:0000256" key="1">
    <source>
        <dbReference type="SAM" id="Phobius"/>
    </source>
</evidence>
<gene>
    <name evidence="2" type="ORF">FGO68_gene9018</name>
</gene>
<keyword evidence="3" id="KW-1185">Reference proteome</keyword>
<organism evidence="2 3">
    <name type="scientific">Halteria grandinella</name>
    <dbReference type="NCBI Taxonomy" id="5974"/>
    <lineage>
        <taxon>Eukaryota</taxon>
        <taxon>Sar</taxon>
        <taxon>Alveolata</taxon>
        <taxon>Ciliophora</taxon>
        <taxon>Intramacronucleata</taxon>
        <taxon>Spirotrichea</taxon>
        <taxon>Stichotrichia</taxon>
        <taxon>Sporadotrichida</taxon>
        <taxon>Halteriidae</taxon>
        <taxon>Halteria</taxon>
    </lineage>
</organism>
<comment type="caution">
    <text evidence="2">The sequence shown here is derived from an EMBL/GenBank/DDBJ whole genome shotgun (WGS) entry which is preliminary data.</text>
</comment>
<keyword evidence="1" id="KW-1133">Transmembrane helix</keyword>
<evidence type="ECO:0000313" key="3">
    <source>
        <dbReference type="Proteomes" id="UP000785679"/>
    </source>
</evidence>
<proteinExistence type="predicted"/>
<feature type="transmembrane region" description="Helical" evidence="1">
    <location>
        <begin position="277"/>
        <end position="296"/>
    </location>
</feature>
<reference evidence="2" key="1">
    <citation type="submission" date="2019-06" db="EMBL/GenBank/DDBJ databases">
        <authorList>
            <person name="Zheng W."/>
        </authorList>
    </citation>
    <scope>NUCLEOTIDE SEQUENCE</scope>
    <source>
        <strain evidence="2">QDHG01</strain>
    </source>
</reference>
<protein>
    <submittedName>
        <fullName evidence="2">Uncharacterized protein</fullName>
    </submittedName>
</protein>
<dbReference type="Proteomes" id="UP000785679">
    <property type="component" value="Unassembled WGS sequence"/>
</dbReference>
<evidence type="ECO:0000313" key="2">
    <source>
        <dbReference type="EMBL" id="TNV87016.1"/>
    </source>
</evidence>